<evidence type="ECO:0008006" key="4">
    <source>
        <dbReference type="Google" id="ProtNLM"/>
    </source>
</evidence>
<protein>
    <recommendedName>
        <fullName evidence="4">YbaB/EbfC DNA-binding family protein</fullName>
    </recommendedName>
</protein>
<dbReference type="Proteomes" id="UP000004705">
    <property type="component" value="Chromosome"/>
</dbReference>
<name>H8GAY5_9PSEU</name>
<dbReference type="InterPro" id="IPR036894">
    <property type="entry name" value="YbaB-like_sf"/>
</dbReference>
<dbReference type="GO" id="GO:0003677">
    <property type="term" value="F:DNA binding"/>
    <property type="evidence" value="ECO:0007669"/>
    <property type="project" value="InterPro"/>
</dbReference>
<dbReference type="HOGENOM" id="CLU_2358039_0_0_11"/>
<dbReference type="AlphaFoldDB" id="H8GAY5"/>
<keyword evidence="3" id="KW-1185">Reference proteome</keyword>
<accession>H8GAY5</accession>
<dbReference type="Gene3D" id="3.30.1310.10">
    <property type="entry name" value="Nucleoid-associated protein YbaB-like domain"/>
    <property type="match status" value="1"/>
</dbReference>
<dbReference type="Pfam" id="PF02575">
    <property type="entry name" value="YbaB_DNA_bd"/>
    <property type="match status" value="1"/>
</dbReference>
<dbReference type="InterPro" id="IPR004401">
    <property type="entry name" value="YbaB/EbfC"/>
</dbReference>
<evidence type="ECO:0000313" key="2">
    <source>
        <dbReference type="EMBL" id="EHY89641.1"/>
    </source>
</evidence>
<organism evidence="2 3">
    <name type="scientific">Saccharomonospora azurea NA-128</name>
    <dbReference type="NCBI Taxonomy" id="882081"/>
    <lineage>
        <taxon>Bacteria</taxon>
        <taxon>Bacillati</taxon>
        <taxon>Actinomycetota</taxon>
        <taxon>Actinomycetes</taxon>
        <taxon>Pseudonocardiales</taxon>
        <taxon>Pseudonocardiaceae</taxon>
        <taxon>Saccharomonospora</taxon>
    </lineage>
</organism>
<reference evidence="2 3" key="1">
    <citation type="journal article" date="2012" name="Stand. Genomic Sci.">
        <title>Genome sequence of the soil bacterium Saccharomonospora azurea type strain (NA-128(T)).</title>
        <authorList>
            <person name="Klenk H.P."/>
            <person name="Held B."/>
            <person name="Lucas S."/>
            <person name="Lapidus A."/>
            <person name="Copeland A."/>
            <person name="Hammon N."/>
            <person name="Pitluck S."/>
            <person name="Goodwin L.A."/>
            <person name="Han C."/>
            <person name="Tapia R."/>
            <person name="Brambilla E.M."/>
            <person name="Potter G."/>
            <person name="Land M."/>
            <person name="Ivanova N."/>
            <person name="Rohde M."/>
            <person name="Goker M."/>
            <person name="Detter J.C."/>
            <person name="Kyrpides N.C."/>
            <person name="Woyke T."/>
        </authorList>
    </citation>
    <scope>NUCLEOTIDE SEQUENCE [LARGE SCALE GENOMIC DNA]</scope>
    <source>
        <strain evidence="2 3">NA-128</strain>
    </source>
</reference>
<sequence length="90" mass="9608">MTTAGNTAPITVTSADGLVSATLGPHGELTDLEFAPDAFDRTDPARLADTVLDVVRQAGQGRQALLDPPTRQLAPVRPPRPTPRRARRAR</sequence>
<dbReference type="SUPFAM" id="SSF82607">
    <property type="entry name" value="YbaB-like"/>
    <property type="match status" value="1"/>
</dbReference>
<gene>
    <name evidence="2" type="ORF">SacazDRAFT_02749</name>
</gene>
<feature type="region of interest" description="Disordered" evidence="1">
    <location>
        <begin position="60"/>
        <end position="90"/>
    </location>
</feature>
<proteinExistence type="predicted"/>
<dbReference type="EMBL" id="CM001466">
    <property type="protein sequence ID" value="EHY89641.1"/>
    <property type="molecule type" value="Genomic_DNA"/>
</dbReference>
<dbReference type="OrthoDB" id="3696434at2"/>
<evidence type="ECO:0000256" key="1">
    <source>
        <dbReference type="SAM" id="MobiDB-lite"/>
    </source>
</evidence>
<dbReference type="RefSeq" id="WP_005442506.1">
    <property type="nucleotide sequence ID" value="NZ_CM001466.1"/>
</dbReference>
<evidence type="ECO:0000313" key="3">
    <source>
        <dbReference type="Proteomes" id="UP000004705"/>
    </source>
</evidence>